<protein>
    <submittedName>
        <fullName evidence="2">Uncharacterized protein</fullName>
    </submittedName>
</protein>
<organism evidence="2 3">
    <name type="scientific">Notoacmeibacter ruber</name>
    <dbReference type="NCBI Taxonomy" id="2670375"/>
    <lineage>
        <taxon>Bacteria</taxon>
        <taxon>Pseudomonadati</taxon>
        <taxon>Pseudomonadota</taxon>
        <taxon>Alphaproteobacteria</taxon>
        <taxon>Hyphomicrobiales</taxon>
        <taxon>Notoacmeibacteraceae</taxon>
        <taxon>Notoacmeibacter</taxon>
    </lineage>
</organism>
<accession>A0A3L7JEH0</accession>
<name>A0A3L7JEH0_9HYPH</name>
<keyword evidence="3" id="KW-1185">Reference proteome</keyword>
<dbReference type="Proteomes" id="UP000281094">
    <property type="component" value="Unassembled WGS sequence"/>
</dbReference>
<reference evidence="2 3" key="1">
    <citation type="submission" date="2018-10" db="EMBL/GenBank/DDBJ databases">
        <title>Notoacmeibacter sp. M2BS9Y-3-1, whole genome shotgun sequence.</title>
        <authorList>
            <person name="Tuo L."/>
        </authorList>
    </citation>
    <scope>NUCLEOTIDE SEQUENCE [LARGE SCALE GENOMIC DNA]</scope>
    <source>
        <strain evidence="2 3">M2BS9Y-3-1</strain>
    </source>
</reference>
<gene>
    <name evidence="2" type="ORF">D8780_12105</name>
</gene>
<comment type="caution">
    <text evidence="2">The sequence shown here is derived from an EMBL/GenBank/DDBJ whole genome shotgun (WGS) entry which is preliminary data.</text>
</comment>
<sequence>MSGHCRASKSSVLKRRWRTRNEGLKRAFGPPTRLHWAGQIGPANFFMFRIIMLIPLGHGWMLL</sequence>
<evidence type="ECO:0000256" key="1">
    <source>
        <dbReference type="SAM" id="Phobius"/>
    </source>
</evidence>
<dbReference type="EMBL" id="RCWN01000001">
    <property type="protein sequence ID" value="RLQ88854.1"/>
    <property type="molecule type" value="Genomic_DNA"/>
</dbReference>
<keyword evidence="1" id="KW-0472">Membrane</keyword>
<keyword evidence="1" id="KW-1133">Transmembrane helix</keyword>
<dbReference type="AlphaFoldDB" id="A0A3L7JEH0"/>
<evidence type="ECO:0000313" key="2">
    <source>
        <dbReference type="EMBL" id="RLQ88854.1"/>
    </source>
</evidence>
<keyword evidence="1" id="KW-0812">Transmembrane</keyword>
<evidence type="ECO:0000313" key="3">
    <source>
        <dbReference type="Proteomes" id="UP000281094"/>
    </source>
</evidence>
<proteinExistence type="predicted"/>
<feature type="transmembrane region" description="Helical" evidence="1">
    <location>
        <begin position="43"/>
        <end position="62"/>
    </location>
</feature>